<dbReference type="InterPro" id="IPR036852">
    <property type="entry name" value="Peptidase_S8/S53_dom_sf"/>
</dbReference>
<evidence type="ECO:0000313" key="9">
    <source>
        <dbReference type="Proteomes" id="UP001239909"/>
    </source>
</evidence>
<name>A0ABQ6LR92_9RHOB</name>
<evidence type="ECO:0000256" key="2">
    <source>
        <dbReference type="ARBA" id="ARBA00022670"/>
    </source>
</evidence>
<dbReference type="InterPro" id="IPR050131">
    <property type="entry name" value="Peptidase_S8_subtilisin-like"/>
</dbReference>
<dbReference type="InterPro" id="IPR000209">
    <property type="entry name" value="Peptidase_S8/S53_dom"/>
</dbReference>
<evidence type="ECO:0000256" key="5">
    <source>
        <dbReference type="PROSITE-ProRule" id="PRU01240"/>
    </source>
</evidence>
<feature type="active site" description="Charge relay system" evidence="5">
    <location>
        <position position="99"/>
    </location>
</feature>
<keyword evidence="4 5" id="KW-0720">Serine protease</keyword>
<organism evidence="8 9">
    <name type="scientific">Paralimibaculum aggregatum</name>
    <dbReference type="NCBI Taxonomy" id="3036245"/>
    <lineage>
        <taxon>Bacteria</taxon>
        <taxon>Pseudomonadati</taxon>
        <taxon>Pseudomonadota</taxon>
        <taxon>Alphaproteobacteria</taxon>
        <taxon>Rhodobacterales</taxon>
        <taxon>Paracoccaceae</taxon>
        <taxon>Paralimibaculum</taxon>
    </lineage>
</organism>
<keyword evidence="3 5" id="KW-0378">Hydrolase</keyword>
<reference evidence="8 9" key="1">
    <citation type="submission" date="2023-04" db="EMBL/GenBank/DDBJ databases">
        <title>Marinoamorphus aggregata gen. nov., sp. Nov., isolate from tissue of brittle star Ophioplocus japonicus.</title>
        <authorList>
            <person name="Kawano K."/>
            <person name="Sawayama S."/>
            <person name="Nakagawa S."/>
        </authorList>
    </citation>
    <scope>NUCLEOTIDE SEQUENCE [LARGE SCALE GENOMIC DNA]</scope>
    <source>
        <strain evidence="8 9">NKW23</strain>
    </source>
</reference>
<dbReference type="PRINTS" id="PR00723">
    <property type="entry name" value="SUBTILISIN"/>
</dbReference>
<feature type="domain" description="Peptidase S8/S53" evidence="7">
    <location>
        <begin position="102"/>
        <end position="309"/>
    </location>
</feature>
<keyword evidence="2 5" id="KW-0645">Protease</keyword>
<dbReference type="PROSITE" id="PS51892">
    <property type="entry name" value="SUBTILASE"/>
    <property type="match status" value="1"/>
</dbReference>
<sequence length="369" mass="37499">MTDALDALLERTAGYTAGSAAGAPAEAAAEIGPGESLSAAAALLLDDLVAGLEAGAGEGAAILPGDTGRLPQMEPQPATTPSGDPDDYLGAGQTLIVIDDGYSPFFDQDATVYEYDYYGFADDPDASVETLQSHGSWVAQTALRVAPELDIVHFKVFPDEGGSAYLSDIEQALAAAIDLAAEIAVAAVNLSLGYGNTTVIEMTQISDEIAALTEMGVSVVAAAGNDGASYPEGVSVIAADPNVIGVSATDDDGAFADFSQRDPALTDIAAPGVDIPIYTVNGLVADVSGTSFSAPYVSAAIARLQEAAEAELGGQLPVWAAVELLQDSGTPVAGEPVGTAAEGWRVADPEAALALFFETSTDYVDFVLI</sequence>
<dbReference type="EMBL" id="BSYI01000036">
    <property type="protein sequence ID" value="GMG84433.1"/>
    <property type="molecule type" value="Genomic_DNA"/>
</dbReference>
<comment type="similarity">
    <text evidence="1 5">Belongs to the peptidase S8 family.</text>
</comment>
<evidence type="ECO:0000256" key="1">
    <source>
        <dbReference type="ARBA" id="ARBA00011073"/>
    </source>
</evidence>
<keyword evidence="9" id="KW-1185">Reference proteome</keyword>
<gene>
    <name evidence="8" type="ORF">LNKW23_36490</name>
</gene>
<dbReference type="PANTHER" id="PTHR43806:SF11">
    <property type="entry name" value="CEREVISIN-RELATED"/>
    <property type="match status" value="1"/>
</dbReference>
<dbReference type="Gene3D" id="3.40.50.200">
    <property type="entry name" value="Peptidase S8/S53 domain"/>
    <property type="match status" value="1"/>
</dbReference>
<dbReference type="Proteomes" id="UP001239909">
    <property type="component" value="Unassembled WGS sequence"/>
</dbReference>
<dbReference type="InterPro" id="IPR015500">
    <property type="entry name" value="Peptidase_S8_subtilisin-rel"/>
</dbReference>
<comment type="caution">
    <text evidence="8">The sequence shown here is derived from an EMBL/GenBank/DDBJ whole genome shotgun (WGS) entry which is preliminary data.</text>
</comment>
<dbReference type="RefSeq" id="WP_285673481.1">
    <property type="nucleotide sequence ID" value="NZ_BSYI01000036.1"/>
</dbReference>
<proteinExistence type="inferred from homology"/>
<dbReference type="InterPro" id="IPR023828">
    <property type="entry name" value="Peptidase_S8_Ser-AS"/>
</dbReference>
<dbReference type="CDD" id="cd00306">
    <property type="entry name" value="Peptidases_S8_S53"/>
    <property type="match status" value="1"/>
</dbReference>
<evidence type="ECO:0000256" key="6">
    <source>
        <dbReference type="SAM" id="MobiDB-lite"/>
    </source>
</evidence>
<evidence type="ECO:0000313" key="8">
    <source>
        <dbReference type="EMBL" id="GMG84433.1"/>
    </source>
</evidence>
<dbReference type="Pfam" id="PF00082">
    <property type="entry name" value="Peptidase_S8"/>
    <property type="match status" value="1"/>
</dbReference>
<evidence type="ECO:0000256" key="3">
    <source>
        <dbReference type="ARBA" id="ARBA00022801"/>
    </source>
</evidence>
<accession>A0ABQ6LR92</accession>
<protein>
    <recommendedName>
        <fullName evidence="7">Peptidase S8/S53 domain-containing protein</fullName>
    </recommendedName>
</protein>
<feature type="region of interest" description="Disordered" evidence="6">
    <location>
        <begin position="61"/>
        <end position="86"/>
    </location>
</feature>
<evidence type="ECO:0000256" key="4">
    <source>
        <dbReference type="ARBA" id="ARBA00022825"/>
    </source>
</evidence>
<feature type="active site" description="Charge relay system" evidence="5">
    <location>
        <position position="291"/>
    </location>
</feature>
<dbReference type="PANTHER" id="PTHR43806">
    <property type="entry name" value="PEPTIDASE S8"/>
    <property type="match status" value="1"/>
</dbReference>
<evidence type="ECO:0000259" key="7">
    <source>
        <dbReference type="Pfam" id="PF00082"/>
    </source>
</evidence>
<dbReference type="PROSITE" id="PS00138">
    <property type="entry name" value="SUBTILASE_SER"/>
    <property type="match status" value="1"/>
</dbReference>
<dbReference type="SUPFAM" id="SSF52743">
    <property type="entry name" value="Subtilisin-like"/>
    <property type="match status" value="1"/>
</dbReference>
<feature type="active site" description="Charge relay system" evidence="5">
    <location>
        <position position="134"/>
    </location>
</feature>